<evidence type="ECO:0000313" key="2">
    <source>
        <dbReference type="Proteomes" id="UP000479773"/>
    </source>
</evidence>
<dbReference type="AlphaFoldDB" id="A0A5M5Q010"/>
<gene>
    <name evidence="1" type="ORF">F3B44_15750</name>
</gene>
<evidence type="ECO:0000313" key="1">
    <source>
        <dbReference type="EMBL" id="KAA4750692.1"/>
    </source>
</evidence>
<reference evidence="1 2" key="1">
    <citation type="journal article" date="2019" name="Nat. Med.">
        <title>A library of human gut bacterial isolates paired with longitudinal multiomics data enables mechanistic microbiome research.</title>
        <authorList>
            <person name="Poyet M."/>
            <person name="Groussin M."/>
            <person name="Gibbons S.M."/>
            <person name="Avila-Pacheco J."/>
            <person name="Jiang X."/>
            <person name="Kearney S.M."/>
            <person name="Perrotta A.R."/>
            <person name="Berdy B."/>
            <person name="Zhao S."/>
            <person name="Lieberman T.D."/>
            <person name="Swanson P.K."/>
            <person name="Smith M."/>
            <person name="Roesemann S."/>
            <person name="Alexander J.E."/>
            <person name="Rich S.A."/>
            <person name="Livny J."/>
            <person name="Vlamakis H."/>
            <person name="Clish C."/>
            <person name="Bullock K."/>
            <person name="Deik A."/>
            <person name="Scott J."/>
            <person name="Pierce K.A."/>
            <person name="Xavier R.J."/>
            <person name="Alm E.J."/>
        </authorList>
    </citation>
    <scope>NUCLEOTIDE SEQUENCE [LARGE SCALE GENOMIC DNA]</scope>
    <source>
        <strain evidence="1 2">BIOML-A106</strain>
    </source>
</reference>
<name>A0A5M5Q010_BACFG</name>
<organism evidence="1 2">
    <name type="scientific">Bacteroides fragilis</name>
    <dbReference type="NCBI Taxonomy" id="817"/>
    <lineage>
        <taxon>Bacteria</taxon>
        <taxon>Pseudomonadati</taxon>
        <taxon>Bacteroidota</taxon>
        <taxon>Bacteroidia</taxon>
        <taxon>Bacteroidales</taxon>
        <taxon>Bacteroidaceae</taxon>
        <taxon>Bacteroides</taxon>
    </lineage>
</organism>
<dbReference type="EMBL" id="VWEQ01000014">
    <property type="protein sequence ID" value="KAA4750692.1"/>
    <property type="molecule type" value="Genomic_DNA"/>
</dbReference>
<accession>A0A5M5Q010</accession>
<sequence>METPCTFNIYRTWNPTNVEEVSIMIYLPYDGYWILYNCMELCALIK</sequence>
<protein>
    <submittedName>
        <fullName evidence="1">Uncharacterized protein</fullName>
    </submittedName>
</protein>
<proteinExistence type="predicted"/>
<dbReference type="Proteomes" id="UP000479773">
    <property type="component" value="Unassembled WGS sequence"/>
</dbReference>
<comment type="caution">
    <text evidence="1">The sequence shown here is derived from an EMBL/GenBank/DDBJ whole genome shotgun (WGS) entry which is preliminary data.</text>
</comment>